<evidence type="ECO:0000313" key="2">
    <source>
        <dbReference type="Proteomes" id="UP000694853"/>
    </source>
</evidence>
<name>A0A8B8K5E8_ABRPR</name>
<sequence length="232" mass="26152">MAEEAAPEVIDPNTPVATVDMDVESAENGADPNPKRAREEEDSHDDDVSKKQKVDDDKSVEEQRLEKLEQTEEEKLKEEEGKEECDSVKLGPKSFGSSTEMFNYFYNFLHAWPQYLNVNKYEYIMLLELLKKGHAEPEKKIGGDIRAFQIRKHPTFKSMCFFLIREDGSVDDFSFRKCVDHILPLPEEMHLKSDANRALSGGGGKHYGGKGGRGKSGRGGGHGHGKGGRWRH</sequence>
<dbReference type="PANTHER" id="PTHR33415:SF12">
    <property type="entry name" value="PROTEIN EMBRYO DEFECTIVE 514"/>
    <property type="match status" value="1"/>
</dbReference>
<organism evidence="2 3">
    <name type="scientific">Abrus precatorius</name>
    <name type="common">Indian licorice</name>
    <name type="synonym">Glycine abrus</name>
    <dbReference type="NCBI Taxonomy" id="3816"/>
    <lineage>
        <taxon>Eukaryota</taxon>
        <taxon>Viridiplantae</taxon>
        <taxon>Streptophyta</taxon>
        <taxon>Embryophyta</taxon>
        <taxon>Tracheophyta</taxon>
        <taxon>Spermatophyta</taxon>
        <taxon>Magnoliopsida</taxon>
        <taxon>eudicotyledons</taxon>
        <taxon>Gunneridae</taxon>
        <taxon>Pentapetalae</taxon>
        <taxon>rosids</taxon>
        <taxon>fabids</taxon>
        <taxon>Fabales</taxon>
        <taxon>Fabaceae</taxon>
        <taxon>Papilionoideae</taxon>
        <taxon>50 kb inversion clade</taxon>
        <taxon>NPAAA clade</taxon>
        <taxon>indigoferoid/millettioid clade</taxon>
        <taxon>Abreae</taxon>
        <taxon>Abrus</taxon>
    </lineage>
</organism>
<feature type="compositionally biased region" description="Basic and acidic residues" evidence="1">
    <location>
        <begin position="33"/>
        <end position="87"/>
    </location>
</feature>
<dbReference type="RefSeq" id="XP_027338985.1">
    <property type="nucleotide sequence ID" value="XM_027483184.1"/>
</dbReference>
<dbReference type="InterPro" id="IPR044673">
    <property type="entry name" value="DCL-like"/>
</dbReference>
<dbReference type="Gene3D" id="3.10.450.40">
    <property type="match status" value="1"/>
</dbReference>
<dbReference type="GO" id="GO:0009658">
    <property type="term" value="P:chloroplast organization"/>
    <property type="evidence" value="ECO:0007669"/>
    <property type="project" value="TreeGrafter"/>
</dbReference>
<feature type="compositionally biased region" description="Basic residues" evidence="1">
    <location>
        <begin position="212"/>
        <end position="232"/>
    </location>
</feature>
<protein>
    <submittedName>
        <fullName evidence="3">Protein EMBRYO DEFECTIVE 514-like</fullName>
    </submittedName>
</protein>
<evidence type="ECO:0000256" key="1">
    <source>
        <dbReference type="SAM" id="MobiDB-lite"/>
    </source>
</evidence>
<dbReference type="GO" id="GO:1901259">
    <property type="term" value="P:chloroplast rRNA processing"/>
    <property type="evidence" value="ECO:0007669"/>
    <property type="project" value="TreeGrafter"/>
</dbReference>
<dbReference type="GeneID" id="113852810"/>
<dbReference type="FunFam" id="3.10.450.40:FF:000016">
    <property type="entry name" value="Predicted protein"/>
    <property type="match status" value="1"/>
</dbReference>
<dbReference type="GO" id="GO:0017126">
    <property type="term" value="P:nucleologenesis"/>
    <property type="evidence" value="ECO:0007669"/>
    <property type="project" value="TreeGrafter"/>
</dbReference>
<accession>A0A8B8K5E8</accession>
<dbReference type="GO" id="GO:0009507">
    <property type="term" value="C:chloroplast"/>
    <property type="evidence" value="ECO:0007669"/>
    <property type="project" value="TreeGrafter"/>
</dbReference>
<reference evidence="2" key="1">
    <citation type="journal article" date="2019" name="Toxins">
        <title>Detection of Abrin-Like and Prepropulchellin-Like Toxin Genes and Transcripts Using Whole Genome Sequencing and Full-Length Transcript Sequencing of Abrus precatorius.</title>
        <authorList>
            <person name="Hovde B.T."/>
            <person name="Daligault H.E."/>
            <person name="Hanschen E.R."/>
            <person name="Kunde Y.A."/>
            <person name="Johnson M.B."/>
            <person name="Starkenburg S.R."/>
            <person name="Johnson S.L."/>
        </authorList>
    </citation>
    <scope>NUCLEOTIDE SEQUENCE [LARGE SCALE GENOMIC DNA]</scope>
</reference>
<evidence type="ECO:0000313" key="3">
    <source>
        <dbReference type="RefSeq" id="XP_027338985.1"/>
    </source>
</evidence>
<dbReference type="Proteomes" id="UP000694853">
    <property type="component" value="Unplaced"/>
</dbReference>
<feature type="compositionally biased region" description="Gly residues" evidence="1">
    <location>
        <begin position="200"/>
        <end position="211"/>
    </location>
</feature>
<proteinExistence type="predicted"/>
<dbReference type="AlphaFoldDB" id="A0A8B8K5E8"/>
<reference evidence="3" key="2">
    <citation type="submission" date="2025-08" db="UniProtKB">
        <authorList>
            <consortium name="RefSeq"/>
        </authorList>
    </citation>
    <scope>IDENTIFICATION</scope>
    <source>
        <tissue evidence="3">Young leaves</tissue>
    </source>
</reference>
<dbReference type="PANTHER" id="PTHR33415">
    <property type="entry name" value="PROTEIN EMBRYO DEFECTIVE 514"/>
    <property type="match status" value="1"/>
</dbReference>
<dbReference type="OrthoDB" id="409625at2759"/>
<dbReference type="KEGG" id="aprc:113852810"/>
<dbReference type="GO" id="GO:0005634">
    <property type="term" value="C:nucleus"/>
    <property type="evidence" value="ECO:0007669"/>
    <property type="project" value="TreeGrafter"/>
</dbReference>
<feature type="region of interest" description="Disordered" evidence="1">
    <location>
        <begin position="200"/>
        <end position="232"/>
    </location>
</feature>
<gene>
    <name evidence="3" type="primary">LOC113852810</name>
</gene>
<dbReference type="Pfam" id="PF11523">
    <property type="entry name" value="DUF3223"/>
    <property type="match status" value="1"/>
</dbReference>
<keyword evidence="2" id="KW-1185">Reference proteome</keyword>
<feature type="region of interest" description="Disordered" evidence="1">
    <location>
        <begin position="1"/>
        <end position="90"/>
    </location>
</feature>